<dbReference type="PRINTS" id="PR00778">
    <property type="entry name" value="HTHARSR"/>
</dbReference>
<dbReference type="Proteomes" id="UP000295030">
    <property type="component" value="Unassembled WGS sequence"/>
</dbReference>
<evidence type="ECO:0000313" key="3">
    <source>
        <dbReference type="EMBL" id="TCK28812.1"/>
    </source>
</evidence>
<evidence type="ECO:0000256" key="1">
    <source>
        <dbReference type="SAM" id="MobiDB-lite"/>
    </source>
</evidence>
<comment type="caution">
    <text evidence="3">The sequence shown here is derived from an EMBL/GenBank/DDBJ whole genome shotgun (WGS) entry which is preliminary data.</text>
</comment>
<dbReference type="SUPFAM" id="SSF46785">
    <property type="entry name" value="Winged helix' DNA-binding domain"/>
    <property type="match status" value="1"/>
</dbReference>
<dbReference type="InterPro" id="IPR011991">
    <property type="entry name" value="ArsR-like_HTH"/>
</dbReference>
<dbReference type="PROSITE" id="PS50987">
    <property type="entry name" value="HTH_ARSR_2"/>
    <property type="match status" value="1"/>
</dbReference>
<feature type="domain" description="HTH arsR-type" evidence="2">
    <location>
        <begin position="4"/>
        <end position="98"/>
    </location>
</feature>
<evidence type="ECO:0000259" key="2">
    <source>
        <dbReference type="PROSITE" id="PS50987"/>
    </source>
</evidence>
<keyword evidence="4" id="KW-1185">Reference proteome</keyword>
<feature type="region of interest" description="Disordered" evidence="1">
    <location>
        <begin position="109"/>
        <end position="130"/>
    </location>
</feature>
<dbReference type="EMBL" id="SMFY01000002">
    <property type="protein sequence ID" value="TCK28812.1"/>
    <property type="molecule type" value="Genomic_DNA"/>
</dbReference>
<evidence type="ECO:0000313" key="4">
    <source>
        <dbReference type="Proteomes" id="UP000295030"/>
    </source>
</evidence>
<dbReference type="InterPro" id="IPR001845">
    <property type="entry name" value="HTH_ArsR_DNA-bd_dom"/>
</dbReference>
<accession>A0A4R1IDM2</accession>
<organism evidence="3 4">
    <name type="scientific">Ancylobacter aquaticus</name>
    <dbReference type="NCBI Taxonomy" id="100"/>
    <lineage>
        <taxon>Bacteria</taxon>
        <taxon>Pseudomonadati</taxon>
        <taxon>Pseudomonadota</taxon>
        <taxon>Alphaproteobacteria</taxon>
        <taxon>Hyphomicrobiales</taxon>
        <taxon>Xanthobacteraceae</taxon>
        <taxon>Ancylobacter</taxon>
    </lineage>
</organism>
<dbReference type="InterPro" id="IPR036390">
    <property type="entry name" value="WH_DNA-bd_sf"/>
</dbReference>
<name>A0A4R1IDM2_ANCAQ</name>
<dbReference type="InterPro" id="IPR036388">
    <property type="entry name" value="WH-like_DNA-bd_sf"/>
</dbReference>
<reference evidence="3 4" key="1">
    <citation type="submission" date="2019-03" db="EMBL/GenBank/DDBJ databases">
        <title>Genomic Encyclopedia of Type Strains, Phase IV (KMG-IV): sequencing the most valuable type-strain genomes for metagenomic binning, comparative biology and taxonomic classification.</title>
        <authorList>
            <person name="Goeker M."/>
        </authorList>
    </citation>
    <scope>NUCLEOTIDE SEQUENCE [LARGE SCALE GENOMIC DNA]</scope>
    <source>
        <strain evidence="3 4">DSM 101</strain>
    </source>
</reference>
<dbReference type="CDD" id="cd00090">
    <property type="entry name" value="HTH_ARSR"/>
    <property type="match status" value="1"/>
</dbReference>
<dbReference type="PANTHER" id="PTHR38600:SF2">
    <property type="entry name" value="SLL0088 PROTEIN"/>
    <property type="match status" value="1"/>
</dbReference>
<sequence length="130" mass="14612">MVEHMHIAGSRLDHVFHALADPTRRAMLQSLASGERTVSELAEPFTMSLAGASKHIKALEAAGLVTRDIRGRQHLCRLQPGRLAEAHEWLSFYERFWTERLDALDALLRLPEPDNQRPPVPPSEPKGDDT</sequence>
<dbReference type="Gene3D" id="1.10.10.10">
    <property type="entry name" value="Winged helix-like DNA-binding domain superfamily/Winged helix DNA-binding domain"/>
    <property type="match status" value="1"/>
</dbReference>
<dbReference type="AlphaFoldDB" id="A0A4R1IDM2"/>
<dbReference type="OrthoDB" id="9790747at2"/>
<protein>
    <submittedName>
        <fullName evidence="3">ArsR family transcriptional regulator</fullName>
    </submittedName>
</protein>
<dbReference type="Pfam" id="PF12840">
    <property type="entry name" value="HTH_20"/>
    <property type="match status" value="1"/>
</dbReference>
<dbReference type="PANTHER" id="PTHR38600">
    <property type="entry name" value="TRANSCRIPTIONAL REGULATORY PROTEIN"/>
    <property type="match status" value="1"/>
</dbReference>
<gene>
    <name evidence="3" type="ORF">EV667_2825</name>
</gene>
<dbReference type="NCBIfam" id="NF033788">
    <property type="entry name" value="HTH_metalloreg"/>
    <property type="match status" value="1"/>
</dbReference>
<dbReference type="GO" id="GO:0003700">
    <property type="term" value="F:DNA-binding transcription factor activity"/>
    <property type="evidence" value="ECO:0007669"/>
    <property type="project" value="InterPro"/>
</dbReference>
<proteinExistence type="predicted"/>
<dbReference type="SMART" id="SM00418">
    <property type="entry name" value="HTH_ARSR"/>
    <property type="match status" value="1"/>
</dbReference>
<dbReference type="RefSeq" id="WP_131835921.1">
    <property type="nucleotide sequence ID" value="NZ_SMFY01000002.1"/>
</dbReference>